<dbReference type="Proteomes" id="UP001600888">
    <property type="component" value="Unassembled WGS sequence"/>
</dbReference>
<gene>
    <name evidence="1" type="ORF">FJTKL_15390</name>
</gene>
<dbReference type="EMBL" id="JBAWTH010000099">
    <property type="protein sequence ID" value="KAL2277473.1"/>
    <property type="molecule type" value="Genomic_DNA"/>
</dbReference>
<keyword evidence="2" id="KW-1185">Reference proteome</keyword>
<dbReference type="Gene3D" id="2.60.120.10">
    <property type="entry name" value="Jelly Rolls"/>
    <property type="match status" value="2"/>
</dbReference>
<evidence type="ECO:0000313" key="2">
    <source>
        <dbReference type="Proteomes" id="UP001600888"/>
    </source>
</evidence>
<proteinExistence type="predicted"/>
<dbReference type="SUPFAM" id="SSF51182">
    <property type="entry name" value="RmlC-like cupins"/>
    <property type="match status" value="2"/>
</dbReference>
<sequence length="448" mass="47739">MLYVGPWTSFFKFSGRRCYTITGEFTRFPRHRPTMQLSALSTLIGLSASVVATIPSPPGRAPLRRQASADTTSSLWVSEVPSSPRPYAVRHYGIPGVVVGAQTYRFPVTGPSSDYAFTLISTGAPASGSLGVLPHAHLTHYENFFCLKGRFQLWTASAATYENEEARLLTPGDYGAVPHNTTHTFQVLDPDTDMVGVIQPGGFEDLFYALANANYTSPLQSPYDINDASPYNATSSSPPAEVIAALESFDVYAQLNFTPSRELVNGSYSAAQGSGDVAGWHAAAAELGADETTPYFVAKDFGPKWLSDEAGFYQIVQPLVTPTQSAGNFTLATIILSQKLSNESAMSIPGNDTSATAAGSSASGSTALTGHSAFEVLEGLLSFEINGETIQLATGDVVFVPAGTAFQYYSVVPFTKVYLISQGSDGLDTRLMANGVSGWEYPAWPSDA</sequence>
<dbReference type="InterPro" id="IPR052538">
    <property type="entry name" value="Flavonoid_dioxygenase-like"/>
</dbReference>
<evidence type="ECO:0008006" key="3">
    <source>
        <dbReference type="Google" id="ProtNLM"/>
    </source>
</evidence>
<organism evidence="1 2">
    <name type="scientific">Diaporthe vaccinii</name>
    <dbReference type="NCBI Taxonomy" id="105482"/>
    <lineage>
        <taxon>Eukaryota</taxon>
        <taxon>Fungi</taxon>
        <taxon>Dikarya</taxon>
        <taxon>Ascomycota</taxon>
        <taxon>Pezizomycotina</taxon>
        <taxon>Sordariomycetes</taxon>
        <taxon>Sordariomycetidae</taxon>
        <taxon>Diaporthales</taxon>
        <taxon>Diaporthaceae</taxon>
        <taxon>Diaporthe</taxon>
        <taxon>Diaporthe eres species complex</taxon>
    </lineage>
</organism>
<reference evidence="1 2" key="1">
    <citation type="submission" date="2024-03" db="EMBL/GenBank/DDBJ databases">
        <title>A high-quality draft genome sequence of Diaporthe vaccinii, a causative agent of upright dieback and viscid rot disease in cranberry plants.</title>
        <authorList>
            <person name="Sarrasin M."/>
            <person name="Lang B.F."/>
            <person name="Burger G."/>
        </authorList>
    </citation>
    <scope>NUCLEOTIDE SEQUENCE [LARGE SCALE GENOMIC DNA]</scope>
    <source>
        <strain evidence="1 2">IS7</strain>
    </source>
</reference>
<dbReference type="InterPro" id="IPR011051">
    <property type="entry name" value="RmlC_Cupin_sf"/>
</dbReference>
<dbReference type="InterPro" id="IPR014710">
    <property type="entry name" value="RmlC-like_jellyroll"/>
</dbReference>
<dbReference type="PANTHER" id="PTHR43346">
    <property type="entry name" value="LIGAND BINDING DOMAIN PROTEIN, PUTATIVE (AFU_ORTHOLOGUE AFUA_6G14370)-RELATED"/>
    <property type="match status" value="1"/>
</dbReference>
<dbReference type="PANTHER" id="PTHR43346:SF1">
    <property type="entry name" value="QUERCETIN 2,3-DIOXYGENASE-RELATED"/>
    <property type="match status" value="1"/>
</dbReference>
<dbReference type="CDD" id="cd02215">
    <property type="entry name" value="cupin_QDO_N_C"/>
    <property type="match status" value="1"/>
</dbReference>
<evidence type="ECO:0000313" key="1">
    <source>
        <dbReference type="EMBL" id="KAL2277473.1"/>
    </source>
</evidence>
<comment type="caution">
    <text evidence="1">The sequence shown here is derived from an EMBL/GenBank/DDBJ whole genome shotgun (WGS) entry which is preliminary data.</text>
</comment>
<dbReference type="CDD" id="cd20281">
    <property type="entry name" value="cupin_QDO_C"/>
    <property type="match status" value="1"/>
</dbReference>
<accession>A0ABR4E4Y0</accession>
<name>A0ABR4E4Y0_9PEZI</name>
<protein>
    <recommendedName>
        <fullName evidence="3">Quercetin 2,3-dioxygenase</fullName>
    </recommendedName>
</protein>